<dbReference type="InterPro" id="IPR036388">
    <property type="entry name" value="WH-like_DNA-bd_sf"/>
</dbReference>
<keyword evidence="10" id="KW-1185">Reference proteome</keyword>
<dbReference type="InterPro" id="IPR053924">
    <property type="entry name" value="RecX_HTH_2nd"/>
</dbReference>
<dbReference type="GeneID" id="301127336"/>
<dbReference type="GO" id="GO:0006282">
    <property type="term" value="P:regulation of DNA repair"/>
    <property type="evidence" value="ECO:0007669"/>
    <property type="project" value="UniProtKB-UniRule"/>
</dbReference>
<comment type="caution">
    <text evidence="9">The sequence shown here is derived from an EMBL/GenBank/DDBJ whole genome shotgun (WGS) entry which is preliminary data.</text>
</comment>
<accession>A0A165Z8W5</accession>
<protein>
    <recommendedName>
        <fullName evidence="3 5">Regulatory protein RecX</fullName>
    </recommendedName>
</protein>
<dbReference type="InterPro" id="IPR003783">
    <property type="entry name" value="Regulatory_RecX"/>
</dbReference>
<evidence type="ECO:0000259" key="8">
    <source>
        <dbReference type="Pfam" id="PF21982"/>
    </source>
</evidence>
<dbReference type="Pfam" id="PF02631">
    <property type="entry name" value="RecX_HTH2"/>
    <property type="match status" value="1"/>
</dbReference>
<comment type="function">
    <text evidence="5">Modulates RecA activity.</text>
</comment>
<dbReference type="Proteomes" id="UP000076476">
    <property type="component" value="Unassembled WGS sequence"/>
</dbReference>
<dbReference type="HAMAP" id="MF_01114">
    <property type="entry name" value="RecX"/>
    <property type="match status" value="1"/>
</dbReference>
<comment type="subcellular location">
    <subcellularLocation>
        <location evidence="1 5">Cytoplasm</location>
    </subcellularLocation>
</comment>
<dbReference type="GO" id="GO:0005737">
    <property type="term" value="C:cytoplasm"/>
    <property type="evidence" value="ECO:0007669"/>
    <property type="project" value="UniProtKB-SubCell"/>
</dbReference>
<dbReference type="PANTHER" id="PTHR33602:SF1">
    <property type="entry name" value="REGULATORY PROTEIN RECX FAMILY PROTEIN"/>
    <property type="match status" value="1"/>
</dbReference>
<dbReference type="InterPro" id="IPR053925">
    <property type="entry name" value="RecX_HTH_3rd"/>
</dbReference>
<evidence type="ECO:0000313" key="9">
    <source>
        <dbReference type="EMBL" id="KZN97986.1"/>
    </source>
</evidence>
<organism evidence="9 10">
    <name type="scientific">Aeribacillus pallidus</name>
    <dbReference type="NCBI Taxonomy" id="33936"/>
    <lineage>
        <taxon>Bacteria</taxon>
        <taxon>Bacillati</taxon>
        <taxon>Bacillota</taxon>
        <taxon>Bacilli</taxon>
        <taxon>Bacillales</taxon>
        <taxon>Bacillaceae</taxon>
        <taxon>Aeribacillus</taxon>
    </lineage>
</organism>
<keyword evidence="4 5" id="KW-0963">Cytoplasm</keyword>
<dbReference type="AlphaFoldDB" id="A0A165Z8W5"/>
<feature type="domain" description="RecX second three-helical" evidence="6">
    <location>
        <begin position="111"/>
        <end position="152"/>
    </location>
</feature>
<dbReference type="NCBIfam" id="NF010733">
    <property type="entry name" value="PRK14135.1"/>
    <property type="match status" value="1"/>
</dbReference>
<evidence type="ECO:0000259" key="6">
    <source>
        <dbReference type="Pfam" id="PF02631"/>
    </source>
</evidence>
<evidence type="ECO:0000256" key="5">
    <source>
        <dbReference type="HAMAP-Rule" id="MF_01114"/>
    </source>
</evidence>
<proteinExistence type="inferred from homology"/>
<evidence type="ECO:0000256" key="1">
    <source>
        <dbReference type="ARBA" id="ARBA00004496"/>
    </source>
</evidence>
<feature type="domain" description="RecX third three-helical" evidence="7">
    <location>
        <begin position="215"/>
        <end position="262"/>
    </location>
</feature>
<dbReference type="Pfam" id="PF21982">
    <property type="entry name" value="RecX_HTH1"/>
    <property type="match status" value="1"/>
</dbReference>
<sequence>MFIVKIEVQPKKKNRFNIYVDRGNGEIFAFSVGEDVLIKHGLRKGMELDELDIDAILHEDQIKAAFNKALTFLGYRMRSEKEVRDYLVSQGIDESVIERVMVELQLKNYVNDKEFAEAFVRTQMKTTLKGPGIIKAELGQKGIESDLIEAALDLFTKERQIEAAYKLAEKQLGKKANISMSQLKQKIEQAMFRKGFSSEVIQAVLEMLPLHERHDQEWEALLIQGEKGKKKYSHLDMYTYRQKLAQFLYRKGFSQELIQQYLQKHLEKSEE</sequence>
<dbReference type="STRING" id="33936.AZI98_00115"/>
<evidence type="ECO:0000256" key="2">
    <source>
        <dbReference type="ARBA" id="ARBA00009695"/>
    </source>
</evidence>
<feature type="domain" description="RecX first three-helical" evidence="8">
    <location>
        <begin position="65"/>
        <end position="104"/>
    </location>
</feature>
<dbReference type="InterPro" id="IPR053926">
    <property type="entry name" value="RecX_HTH_1st"/>
</dbReference>
<evidence type="ECO:0000259" key="7">
    <source>
        <dbReference type="Pfam" id="PF21981"/>
    </source>
</evidence>
<feature type="domain" description="RecX third three-helical" evidence="7">
    <location>
        <begin position="159"/>
        <end position="205"/>
    </location>
</feature>
<dbReference type="Gene3D" id="1.10.10.10">
    <property type="entry name" value="Winged helix-like DNA-binding domain superfamily/Winged helix DNA-binding domain"/>
    <property type="match status" value="4"/>
</dbReference>
<reference evidence="9 10" key="1">
    <citation type="submission" date="2016-04" db="EMBL/GenBank/DDBJ databases">
        <title>Draft genome sequence of Aeribacillus pallidus 8m3 from petroleum reservoir.</title>
        <authorList>
            <person name="Poltaraus A.B."/>
            <person name="Nazina T.N."/>
            <person name="Tourova T.P."/>
            <person name="Malakho S.M."/>
            <person name="Korshunova A.V."/>
            <person name="Sokolova D.S."/>
        </authorList>
    </citation>
    <scope>NUCLEOTIDE SEQUENCE [LARGE SCALE GENOMIC DNA]</scope>
    <source>
        <strain evidence="9 10">8m3</strain>
    </source>
</reference>
<name>A0A165Z8W5_9BACI</name>
<dbReference type="PANTHER" id="PTHR33602">
    <property type="entry name" value="REGULATORY PROTEIN RECX FAMILY PROTEIN"/>
    <property type="match status" value="1"/>
</dbReference>
<dbReference type="EMBL" id="LWBR01000001">
    <property type="protein sequence ID" value="KZN97986.1"/>
    <property type="molecule type" value="Genomic_DNA"/>
</dbReference>
<gene>
    <name evidence="5" type="primary">recX</name>
    <name evidence="9" type="ORF">AZI98_00115</name>
</gene>
<dbReference type="RefSeq" id="WP_063386266.1">
    <property type="nucleotide sequence ID" value="NZ_LWBR01000001.1"/>
</dbReference>
<dbReference type="OrthoDB" id="5421057at2"/>
<evidence type="ECO:0000256" key="4">
    <source>
        <dbReference type="ARBA" id="ARBA00022490"/>
    </source>
</evidence>
<evidence type="ECO:0000256" key="3">
    <source>
        <dbReference type="ARBA" id="ARBA00018111"/>
    </source>
</evidence>
<evidence type="ECO:0000313" key="10">
    <source>
        <dbReference type="Proteomes" id="UP000076476"/>
    </source>
</evidence>
<comment type="similarity">
    <text evidence="2 5">Belongs to the RecX family.</text>
</comment>
<dbReference type="Pfam" id="PF21981">
    <property type="entry name" value="RecX_HTH3"/>
    <property type="match status" value="2"/>
</dbReference>